<evidence type="ECO:0000256" key="6">
    <source>
        <dbReference type="ARBA" id="ARBA00034078"/>
    </source>
</evidence>
<gene>
    <name evidence="8" type="primary">fdxE_2</name>
    <name evidence="8" type="ORF">PS928_04315</name>
</gene>
<dbReference type="PANTHER" id="PTHR23426:SF65">
    <property type="entry name" value="FERREDOXIN-2, MITOCHONDRIAL"/>
    <property type="match status" value="1"/>
</dbReference>
<name>A0A5E7UXN5_PSEFL</name>
<dbReference type="RefSeq" id="WP_150787228.1">
    <property type="nucleotide sequence ID" value="NZ_CABVJF010000017.1"/>
</dbReference>
<sequence length="107" mass="11508">MPKIIFITADNQEYQVDAVTGQTAMDAALENMVPGIDGDCGGLAACGTCHVYADDQWLERIGVARPGIEQDMLLLTDNATANSRLACQIVLEDDHDGLVLHMPVAQH</sequence>
<dbReference type="PANTHER" id="PTHR23426">
    <property type="entry name" value="FERREDOXIN/ADRENODOXIN"/>
    <property type="match status" value="1"/>
</dbReference>
<dbReference type="OrthoDB" id="9799640at2"/>
<evidence type="ECO:0000256" key="5">
    <source>
        <dbReference type="ARBA" id="ARBA00023014"/>
    </source>
</evidence>
<organism evidence="8 9">
    <name type="scientific">Pseudomonas fluorescens</name>
    <dbReference type="NCBI Taxonomy" id="294"/>
    <lineage>
        <taxon>Bacteria</taxon>
        <taxon>Pseudomonadati</taxon>
        <taxon>Pseudomonadota</taxon>
        <taxon>Gammaproteobacteria</taxon>
        <taxon>Pseudomonadales</taxon>
        <taxon>Pseudomonadaceae</taxon>
        <taxon>Pseudomonas</taxon>
    </lineage>
</organism>
<dbReference type="GO" id="GO:0046872">
    <property type="term" value="F:metal ion binding"/>
    <property type="evidence" value="ECO:0007669"/>
    <property type="project" value="UniProtKB-KW"/>
</dbReference>
<accession>A0A5E7UXN5</accession>
<evidence type="ECO:0000256" key="2">
    <source>
        <dbReference type="ARBA" id="ARBA00022714"/>
    </source>
</evidence>
<protein>
    <submittedName>
        <fullName evidence="8">Ferredoxin-6</fullName>
    </submittedName>
</protein>
<proteinExistence type="inferred from homology"/>
<evidence type="ECO:0000256" key="3">
    <source>
        <dbReference type="ARBA" id="ARBA00022723"/>
    </source>
</evidence>
<evidence type="ECO:0000313" key="8">
    <source>
        <dbReference type="EMBL" id="VVQ15843.1"/>
    </source>
</evidence>
<dbReference type="InterPro" id="IPR012675">
    <property type="entry name" value="Beta-grasp_dom_sf"/>
</dbReference>
<dbReference type="Proteomes" id="UP000381378">
    <property type="component" value="Unassembled WGS sequence"/>
</dbReference>
<reference evidence="8 9" key="1">
    <citation type="submission" date="2019-09" db="EMBL/GenBank/DDBJ databases">
        <authorList>
            <person name="Chandra G."/>
            <person name="Truman W A."/>
        </authorList>
    </citation>
    <scope>NUCLEOTIDE SEQUENCE [LARGE SCALE GENOMIC DNA]</scope>
    <source>
        <strain evidence="8">PS928</strain>
    </source>
</reference>
<dbReference type="GO" id="GO:0051537">
    <property type="term" value="F:2 iron, 2 sulfur cluster binding"/>
    <property type="evidence" value="ECO:0007669"/>
    <property type="project" value="UniProtKB-KW"/>
</dbReference>
<keyword evidence="5" id="KW-0411">Iron-sulfur</keyword>
<dbReference type="EMBL" id="CABVJF010000017">
    <property type="protein sequence ID" value="VVQ15843.1"/>
    <property type="molecule type" value="Genomic_DNA"/>
</dbReference>
<dbReference type="AlphaFoldDB" id="A0A5E7UXN5"/>
<dbReference type="GO" id="GO:0140647">
    <property type="term" value="P:P450-containing electron transport chain"/>
    <property type="evidence" value="ECO:0007669"/>
    <property type="project" value="InterPro"/>
</dbReference>
<keyword evidence="4" id="KW-0408">Iron</keyword>
<dbReference type="InterPro" id="IPR036010">
    <property type="entry name" value="2Fe-2S_ferredoxin-like_sf"/>
</dbReference>
<keyword evidence="2" id="KW-0001">2Fe-2S</keyword>
<evidence type="ECO:0000256" key="1">
    <source>
        <dbReference type="ARBA" id="ARBA00010914"/>
    </source>
</evidence>
<dbReference type="PROSITE" id="PS51085">
    <property type="entry name" value="2FE2S_FER_2"/>
    <property type="match status" value="1"/>
</dbReference>
<dbReference type="SUPFAM" id="SSF54292">
    <property type="entry name" value="2Fe-2S ferredoxin-like"/>
    <property type="match status" value="1"/>
</dbReference>
<dbReference type="Pfam" id="PF00111">
    <property type="entry name" value="Fer2"/>
    <property type="match status" value="1"/>
</dbReference>
<evidence type="ECO:0000256" key="4">
    <source>
        <dbReference type="ARBA" id="ARBA00023004"/>
    </source>
</evidence>
<evidence type="ECO:0000313" key="9">
    <source>
        <dbReference type="Proteomes" id="UP000381378"/>
    </source>
</evidence>
<dbReference type="Gene3D" id="3.10.20.30">
    <property type="match status" value="1"/>
</dbReference>
<keyword evidence="3" id="KW-0479">Metal-binding</keyword>
<evidence type="ECO:0000259" key="7">
    <source>
        <dbReference type="PROSITE" id="PS51085"/>
    </source>
</evidence>
<comment type="cofactor">
    <cofactor evidence="6">
        <name>[2Fe-2S] cluster</name>
        <dbReference type="ChEBI" id="CHEBI:190135"/>
    </cofactor>
</comment>
<dbReference type="GO" id="GO:0009055">
    <property type="term" value="F:electron transfer activity"/>
    <property type="evidence" value="ECO:0007669"/>
    <property type="project" value="TreeGrafter"/>
</dbReference>
<dbReference type="CDD" id="cd00207">
    <property type="entry name" value="fer2"/>
    <property type="match status" value="1"/>
</dbReference>
<dbReference type="InterPro" id="IPR001041">
    <property type="entry name" value="2Fe-2S_ferredoxin-type"/>
</dbReference>
<dbReference type="InterPro" id="IPR001055">
    <property type="entry name" value="Adrenodoxin-like"/>
</dbReference>
<comment type="similarity">
    <text evidence="1">Belongs to the adrenodoxin/putidaredoxin family.</text>
</comment>
<feature type="domain" description="2Fe-2S ferredoxin-type" evidence="7">
    <location>
        <begin position="2"/>
        <end position="106"/>
    </location>
</feature>